<feature type="compositionally biased region" description="Basic and acidic residues" evidence="1">
    <location>
        <begin position="13"/>
        <end position="40"/>
    </location>
</feature>
<feature type="compositionally biased region" description="Polar residues" evidence="1">
    <location>
        <begin position="56"/>
        <end position="74"/>
    </location>
</feature>
<dbReference type="Pfam" id="PF00651">
    <property type="entry name" value="BTB"/>
    <property type="match status" value="1"/>
</dbReference>
<dbReference type="InterPro" id="IPR000210">
    <property type="entry name" value="BTB/POZ_dom"/>
</dbReference>
<evidence type="ECO:0000259" key="2">
    <source>
        <dbReference type="PROSITE" id="PS50097"/>
    </source>
</evidence>
<dbReference type="Proteomes" id="UP000694844">
    <property type="component" value="Chromosome 8"/>
</dbReference>
<dbReference type="OrthoDB" id="437903at2759"/>
<evidence type="ECO:0000256" key="1">
    <source>
        <dbReference type="SAM" id="MobiDB-lite"/>
    </source>
</evidence>
<dbReference type="SMART" id="SM00225">
    <property type="entry name" value="BTB"/>
    <property type="match status" value="1"/>
</dbReference>
<sequence>MASTVQAGGVGRQARDPESEPDPKPSSKDETNTGADKKDTPGNGSNRSTPRKKTQNQKTPNGYANIGYSPTLSRSPRGKAGSTASGQGDSVAFGSKLGSSSSESSSLPFLNKDSPYTDTVVVVEGKRFYIHRSLLGYASDHFHKLFANAHAGNAAGEKKVKPEVVIKDKSSSDFLELLAFYHPGVVRDLTEKTAIRLLPLAEEYEMSALKKRCELVLVNYLKKNSSMFSSNSKGPPTQRFRRDNAPEILLKCTKAADRGNSKVVLDQCLKVFANPEIPLKDLKTNNEISDQIKAKIFETRVDTTSNKLSRVFGELEKEKHENSLLKRQLNERYNVQKPGVRMSIMSSDDAHPIPSSVPVLHAHHYHTHHRQNLAGGRDTHKPANPVKRNSLKK</sequence>
<organism evidence="3 4">
    <name type="scientific">Crassostrea virginica</name>
    <name type="common">Eastern oyster</name>
    <dbReference type="NCBI Taxonomy" id="6565"/>
    <lineage>
        <taxon>Eukaryota</taxon>
        <taxon>Metazoa</taxon>
        <taxon>Spiralia</taxon>
        <taxon>Lophotrochozoa</taxon>
        <taxon>Mollusca</taxon>
        <taxon>Bivalvia</taxon>
        <taxon>Autobranchia</taxon>
        <taxon>Pteriomorphia</taxon>
        <taxon>Ostreida</taxon>
        <taxon>Ostreoidea</taxon>
        <taxon>Ostreidae</taxon>
        <taxon>Crassostrea</taxon>
    </lineage>
</organism>
<protein>
    <submittedName>
        <fullName evidence="4">Uncharacterized protein LOC111110408</fullName>
    </submittedName>
</protein>
<proteinExistence type="predicted"/>
<evidence type="ECO:0000313" key="3">
    <source>
        <dbReference type="Proteomes" id="UP000694844"/>
    </source>
</evidence>
<keyword evidence="3" id="KW-1185">Reference proteome</keyword>
<dbReference type="RefSeq" id="XP_022302608.1">
    <property type="nucleotide sequence ID" value="XM_022446900.1"/>
</dbReference>
<dbReference type="SUPFAM" id="SSF54695">
    <property type="entry name" value="POZ domain"/>
    <property type="match status" value="1"/>
</dbReference>
<dbReference type="AlphaFoldDB" id="A0A8B8BH65"/>
<reference evidence="4" key="1">
    <citation type="submission" date="2025-08" db="UniProtKB">
        <authorList>
            <consortium name="RefSeq"/>
        </authorList>
    </citation>
    <scope>IDENTIFICATION</scope>
    <source>
        <tissue evidence="4">Whole sample</tissue>
    </source>
</reference>
<dbReference type="PANTHER" id="PTHR22744">
    <property type="entry name" value="HELIX LOOP HELIX PROTEIN 21-RELATED"/>
    <property type="match status" value="1"/>
</dbReference>
<dbReference type="Gene3D" id="3.30.710.10">
    <property type="entry name" value="Potassium Channel Kv1.1, Chain A"/>
    <property type="match status" value="1"/>
</dbReference>
<dbReference type="PROSITE" id="PS50097">
    <property type="entry name" value="BTB"/>
    <property type="match status" value="1"/>
</dbReference>
<evidence type="ECO:0000313" key="4">
    <source>
        <dbReference type="RefSeq" id="XP_022302608.1"/>
    </source>
</evidence>
<dbReference type="GeneID" id="111110408"/>
<gene>
    <name evidence="4" type="primary">LOC111110408</name>
</gene>
<dbReference type="KEGG" id="cvn:111110408"/>
<dbReference type="InterPro" id="IPR011333">
    <property type="entry name" value="SKP1/BTB/POZ_sf"/>
</dbReference>
<name>A0A8B8BH65_CRAVI</name>
<feature type="region of interest" description="Disordered" evidence="1">
    <location>
        <begin position="1"/>
        <end position="110"/>
    </location>
</feature>
<feature type="domain" description="BTB" evidence="2">
    <location>
        <begin position="117"/>
        <end position="186"/>
    </location>
</feature>
<dbReference type="CDD" id="cd18186">
    <property type="entry name" value="BTB_POZ_ZBTB_KLHL-like"/>
    <property type="match status" value="1"/>
</dbReference>
<feature type="region of interest" description="Disordered" evidence="1">
    <location>
        <begin position="365"/>
        <end position="393"/>
    </location>
</feature>
<dbReference type="PANTHER" id="PTHR22744:SF17">
    <property type="entry name" value="BTB DOMAIN-CONTAINING PROTEIN"/>
    <property type="match status" value="1"/>
</dbReference>
<accession>A0A8B8BH65</accession>